<evidence type="ECO:0000256" key="1">
    <source>
        <dbReference type="ARBA" id="ARBA00022761"/>
    </source>
</evidence>
<evidence type="ECO:0000313" key="5">
    <source>
        <dbReference type="Proteomes" id="UP000299102"/>
    </source>
</evidence>
<dbReference type="OrthoDB" id="7399433at2759"/>
<keyword evidence="5" id="KW-1185">Reference proteome</keyword>
<keyword evidence="1" id="KW-0758">Storage protein</keyword>
<proteinExistence type="inferred from homology"/>
<dbReference type="PANTHER" id="PTHR11511">
    <property type="entry name" value="LARVAL STORAGE PROTEIN/PHENOLOXIDASE"/>
    <property type="match status" value="1"/>
</dbReference>
<dbReference type="EMBL" id="BGZK01003519">
    <property type="protein sequence ID" value="GBP02150.1"/>
    <property type="molecule type" value="Genomic_DNA"/>
</dbReference>
<dbReference type="Proteomes" id="UP000299102">
    <property type="component" value="Unassembled WGS sequence"/>
</dbReference>
<evidence type="ECO:0000256" key="2">
    <source>
        <dbReference type="ARBA" id="ARBA00038082"/>
    </source>
</evidence>
<protein>
    <submittedName>
        <fullName evidence="4">Sex-specific storage-protein 2</fullName>
    </submittedName>
</protein>
<organism evidence="4 5">
    <name type="scientific">Eumeta variegata</name>
    <name type="common">Bagworm moth</name>
    <name type="synonym">Eumeta japonica</name>
    <dbReference type="NCBI Taxonomy" id="151549"/>
    <lineage>
        <taxon>Eukaryota</taxon>
        <taxon>Metazoa</taxon>
        <taxon>Ecdysozoa</taxon>
        <taxon>Arthropoda</taxon>
        <taxon>Hexapoda</taxon>
        <taxon>Insecta</taxon>
        <taxon>Pterygota</taxon>
        <taxon>Neoptera</taxon>
        <taxon>Endopterygota</taxon>
        <taxon>Lepidoptera</taxon>
        <taxon>Glossata</taxon>
        <taxon>Ditrysia</taxon>
        <taxon>Tineoidea</taxon>
        <taxon>Psychidae</taxon>
        <taxon>Oiketicinae</taxon>
        <taxon>Eumeta</taxon>
    </lineage>
</organism>
<dbReference type="Pfam" id="PF00372">
    <property type="entry name" value="Hemocyanin_M"/>
    <property type="match status" value="2"/>
</dbReference>
<evidence type="ECO:0000313" key="4">
    <source>
        <dbReference type="EMBL" id="GBP02150.1"/>
    </source>
</evidence>
<gene>
    <name evidence="4" type="primary">SP2</name>
    <name evidence="4" type="ORF">EVAR_19451_1</name>
</gene>
<dbReference type="PANTHER" id="PTHR11511:SF5">
    <property type="entry name" value="FAT-BODY PROTEIN 1-RELATED"/>
    <property type="match status" value="1"/>
</dbReference>
<evidence type="ECO:0000259" key="3">
    <source>
        <dbReference type="Pfam" id="PF00372"/>
    </source>
</evidence>
<name>A0A4C1SLW7_EUMVA</name>
<dbReference type="InterPro" id="IPR000896">
    <property type="entry name" value="Hemocyanin/hexamerin_mid_dom"/>
</dbReference>
<feature type="domain" description="Hemocyanin middle" evidence="3">
    <location>
        <begin position="127"/>
        <end position="194"/>
    </location>
</feature>
<dbReference type="AlphaFoldDB" id="A0A4C1SLW7"/>
<dbReference type="GO" id="GO:0045735">
    <property type="term" value="F:nutrient reservoir activity"/>
    <property type="evidence" value="ECO:0007669"/>
    <property type="project" value="UniProtKB-KW"/>
</dbReference>
<dbReference type="InterPro" id="IPR036697">
    <property type="entry name" value="Hemocyanin_N_sf"/>
</dbReference>
<dbReference type="STRING" id="151549.A0A4C1SLW7"/>
<dbReference type="SUPFAM" id="SSF48050">
    <property type="entry name" value="Hemocyanin, N-terminal domain"/>
    <property type="match status" value="1"/>
</dbReference>
<sequence>MFNKIAVKLKVLRLLFPHGLSCSLPVLVLVAGGGLPPTVEAETKPGLRNLYKTAAWARANVNEGLFVYLHHIIHRTDIDWSLVLPAPYEIYPYFFVNSEVIQKLYVVKMKEGKLDPKLAPSMEFTWMNYESQFLEYVHEGQFKGYGDVHIDLKKPEAINFVGNYWQSNPDAFNGEVPKHYNQYYEVIARVLLEETLIPLMTNTSALLPLRNSKLHWGPSVLATLQTHLILLLQYKQYFEPYTKEQLDFPELRSVKVDKLVTFYDYLTSTPRTRCITSPKI</sequence>
<dbReference type="Gene3D" id="1.10.1280.10">
    <property type="entry name" value="Di-copper center containing domain from catechol oxidase"/>
    <property type="match status" value="1"/>
</dbReference>
<dbReference type="InterPro" id="IPR013788">
    <property type="entry name" value="Hemocyanin/hexamerin"/>
</dbReference>
<dbReference type="InterPro" id="IPR008922">
    <property type="entry name" value="Di-copper_centre_dom_sf"/>
</dbReference>
<dbReference type="SUPFAM" id="SSF48056">
    <property type="entry name" value="Di-copper centre-containing domain"/>
    <property type="match status" value="1"/>
</dbReference>
<dbReference type="GO" id="GO:0005576">
    <property type="term" value="C:extracellular region"/>
    <property type="evidence" value="ECO:0007669"/>
    <property type="project" value="UniProtKB-ARBA"/>
</dbReference>
<comment type="similarity">
    <text evidence="2">Belongs to the hemocyanin family.</text>
</comment>
<dbReference type="Gene3D" id="1.20.1370.10">
    <property type="entry name" value="Hemocyanin, N-terminal domain"/>
    <property type="match status" value="1"/>
</dbReference>
<accession>A0A4C1SLW7</accession>
<comment type="caution">
    <text evidence="4">The sequence shown here is derived from an EMBL/GenBank/DDBJ whole genome shotgun (WGS) entry which is preliminary data.</text>
</comment>
<reference evidence="4 5" key="1">
    <citation type="journal article" date="2019" name="Commun. Biol.">
        <title>The bagworm genome reveals a unique fibroin gene that provides high tensile strength.</title>
        <authorList>
            <person name="Kono N."/>
            <person name="Nakamura H."/>
            <person name="Ohtoshi R."/>
            <person name="Tomita M."/>
            <person name="Numata K."/>
            <person name="Arakawa K."/>
        </authorList>
    </citation>
    <scope>NUCLEOTIDE SEQUENCE [LARGE SCALE GENOMIC DNA]</scope>
</reference>
<feature type="domain" description="Hemocyanin middle" evidence="3">
    <location>
        <begin position="86"/>
        <end position="117"/>
    </location>
</feature>